<feature type="signal peptide" evidence="1">
    <location>
        <begin position="1"/>
        <end position="19"/>
    </location>
</feature>
<evidence type="ECO:0000256" key="1">
    <source>
        <dbReference type="SAM" id="SignalP"/>
    </source>
</evidence>
<evidence type="ECO:0000313" key="2">
    <source>
        <dbReference type="EMBL" id="QCD97713.1"/>
    </source>
</evidence>
<dbReference type="EMBL" id="CP039350">
    <property type="protein sequence ID" value="QCD97713.1"/>
    <property type="molecule type" value="Genomic_DNA"/>
</dbReference>
<name>A0A4D6MA54_VIGUN</name>
<proteinExistence type="predicted"/>
<keyword evidence="3" id="KW-1185">Reference proteome</keyword>
<reference evidence="2 3" key="1">
    <citation type="submission" date="2019-04" db="EMBL/GenBank/DDBJ databases">
        <title>An improved genome assembly and genetic linkage map for asparagus bean, Vigna unguiculata ssp. sesquipedialis.</title>
        <authorList>
            <person name="Xia Q."/>
            <person name="Zhang R."/>
            <person name="Dong Y."/>
        </authorList>
    </citation>
    <scope>NUCLEOTIDE SEQUENCE [LARGE SCALE GENOMIC DNA]</scope>
    <source>
        <tissue evidence="2">Leaf</tissue>
    </source>
</reference>
<gene>
    <name evidence="2" type="ORF">DEO72_LG6g2425</name>
</gene>
<sequence>MQSHKLSFVLLSLEGDAHGGLMVCDSGAICYGVLDILFAGCLKVVDVLHDVGADLMVFAFSGLVARCSVMVGVADLWLQSREVQRDGWHCRFVASKANGADASFFVLVVDVLHDVGADLMVFAFSGLVARCSVMVGVADLWLQSREVQRDGWHCRFVASKRVALERLEATAKEGHFGGTSDHVTIRACCKLLLIPEKQQK</sequence>
<accession>A0A4D6MA54</accession>
<dbReference type="Proteomes" id="UP000501690">
    <property type="component" value="Linkage Group LG6"/>
</dbReference>
<feature type="chain" id="PRO_5020024993" evidence="1">
    <location>
        <begin position="20"/>
        <end position="200"/>
    </location>
</feature>
<organism evidence="2 3">
    <name type="scientific">Vigna unguiculata</name>
    <name type="common">Cowpea</name>
    <dbReference type="NCBI Taxonomy" id="3917"/>
    <lineage>
        <taxon>Eukaryota</taxon>
        <taxon>Viridiplantae</taxon>
        <taxon>Streptophyta</taxon>
        <taxon>Embryophyta</taxon>
        <taxon>Tracheophyta</taxon>
        <taxon>Spermatophyta</taxon>
        <taxon>Magnoliopsida</taxon>
        <taxon>eudicotyledons</taxon>
        <taxon>Gunneridae</taxon>
        <taxon>Pentapetalae</taxon>
        <taxon>rosids</taxon>
        <taxon>fabids</taxon>
        <taxon>Fabales</taxon>
        <taxon>Fabaceae</taxon>
        <taxon>Papilionoideae</taxon>
        <taxon>50 kb inversion clade</taxon>
        <taxon>NPAAA clade</taxon>
        <taxon>indigoferoid/millettioid clade</taxon>
        <taxon>Phaseoleae</taxon>
        <taxon>Vigna</taxon>
    </lineage>
</organism>
<evidence type="ECO:0000313" key="3">
    <source>
        <dbReference type="Proteomes" id="UP000501690"/>
    </source>
</evidence>
<keyword evidence="1" id="KW-0732">Signal</keyword>
<dbReference type="AlphaFoldDB" id="A0A4D6MA54"/>
<protein>
    <submittedName>
        <fullName evidence="2">Uncharacterized protein</fullName>
    </submittedName>
</protein>